<name>A0A0B7BFE3_9EUPU</name>
<evidence type="ECO:0000313" key="1">
    <source>
        <dbReference type="EMBL" id="CEK91718.1"/>
    </source>
</evidence>
<dbReference type="EMBL" id="HACG01044853">
    <property type="protein sequence ID" value="CEK91718.1"/>
    <property type="molecule type" value="Transcribed_RNA"/>
</dbReference>
<feature type="non-terminal residue" evidence="1">
    <location>
        <position position="56"/>
    </location>
</feature>
<protein>
    <submittedName>
        <fullName evidence="1">Uncharacterized protein</fullName>
    </submittedName>
</protein>
<proteinExistence type="predicted"/>
<reference evidence="1" key="1">
    <citation type="submission" date="2014-12" db="EMBL/GenBank/DDBJ databases">
        <title>Insight into the proteome of Arion vulgaris.</title>
        <authorList>
            <person name="Aradska J."/>
            <person name="Bulat T."/>
            <person name="Smidak R."/>
            <person name="Sarate P."/>
            <person name="Gangsoo J."/>
            <person name="Sialana F."/>
            <person name="Bilban M."/>
            <person name="Lubec G."/>
        </authorList>
    </citation>
    <scope>NUCLEOTIDE SEQUENCE</scope>
    <source>
        <tissue evidence="1">Skin</tissue>
    </source>
</reference>
<gene>
    <name evidence="1" type="primary">ORF184487</name>
</gene>
<organism evidence="1">
    <name type="scientific">Arion vulgaris</name>
    <dbReference type="NCBI Taxonomy" id="1028688"/>
    <lineage>
        <taxon>Eukaryota</taxon>
        <taxon>Metazoa</taxon>
        <taxon>Spiralia</taxon>
        <taxon>Lophotrochozoa</taxon>
        <taxon>Mollusca</taxon>
        <taxon>Gastropoda</taxon>
        <taxon>Heterobranchia</taxon>
        <taxon>Euthyneura</taxon>
        <taxon>Panpulmonata</taxon>
        <taxon>Eupulmonata</taxon>
        <taxon>Stylommatophora</taxon>
        <taxon>Helicina</taxon>
        <taxon>Arionoidea</taxon>
        <taxon>Arionidae</taxon>
        <taxon>Arion</taxon>
    </lineage>
</organism>
<dbReference type="AlphaFoldDB" id="A0A0B7BFE3"/>
<accession>A0A0B7BFE3</accession>
<sequence>MKERKQKNTIILLCICDEYNILQNEILLETTKQKNCPFSQRFQGLLSESCFMQYSR</sequence>